<gene>
    <name evidence="1" type="ORF">PAHA3_2086</name>
</gene>
<proteinExistence type="predicted"/>
<organism evidence="1 2">
    <name type="scientific">Paenibacillus amylolyticus</name>
    <dbReference type="NCBI Taxonomy" id="1451"/>
    <lineage>
        <taxon>Bacteria</taxon>
        <taxon>Bacillati</taxon>
        <taxon>Bacillota</taxon>
        <taxon>Bacilli</taxon>
        <taxon>Bacillales</taxon>
        <taxon>Paenibacillaceae</taxon>
        <taxon>Paenibacillus</taxon>
    </lineage>
</organism>
<name>A0A100VLE3_PAEAM</name>
<dbReference type="RefSeq" id="WP_062834628.1">
    <property type="nucleotide sequence ID" value="NZ_BCNV01000001.1"/>
</dbReference>
<dbReference type="AlphaFoldDB" id="A0A100VLE3"/>
<sequence>MSWFDGDSTIQLFPKDLEALFNSKGWDTFIKYRSVSQDGLKFAEVRLFRSLGSDNQMRNFGMVYGYGKKSTPALGEQEFISQNSVLGELIRDETLNTKFQYQVFPVIADSAIIYKNGNAVPSTDYLLDAMKGVVTFTSAPEPTDAITSNYSPSPIAPQPVKRMYFFTFDDVRGERIVQGVSGTVVIGDPESILPDGDGTKKLFPIPTVATIKPDTVRVYVNQVEQAATNYTVDYTNNTVTFIGKAPDAGAELHASYVKILNATGTQTLNYGDIMVKNFDPDKPTDLMNAVYSSIYYIYPSLPTALSFTPLQNFDRGWQRDSTMYFWGNVTKDRIVMFFRPDPTPGAENTYFAPLYIGRLTTLGKAPRKNNVIISGCREADEVVWKKDMKLGAVYVDYGNNTSNGNRGVQLQQSIGGTYYQQHYLAFITHDKSIDAGETRFNPSVYSGKYHISPMYIVHPNDGFVGKLDECYAVHPKNISQLDELEVVETSDHEELGKGNGVNKVFHMAHSPSLKDDGTPFKLEVQVDCVDQTLGTDYMVDIETKTISFLEGKEPAAEAEVLATYEYKQLYRYTLADTPVSPFTLSNMSPFAPIGLGILKETLKKNS</sequence>
<comment type="caution">
    <text evidence="1">The sequence shown here is derived from an EMBL/GenBank/DDBJ whole genome shotgun (WGS) entry which is preliminary data.</text>
</comment>
<evidence type="ECO:0000313" key="2">
    <source>
        <dbReference type="Proteomes" id="UP000069697"/>
    </source>
</evidence>
<protein>
    <submittedName>
        <fullName evidence="1">Major virion structural protein</fullName>
    </submittedName>
</protein>
<reference evidence="2" key="2">
    <citation type="submission" date="2016-01" db="EMBL/GenBank/DDBJ databases">
        <title>Draft Genome Sequence of Paenibacillus amylolyticus Heshi-A3 that Was Isolated from Fermented Rice Bran with Aging Salted Mackerel, Which Was Named Heshiko as Traditional Fermented Seafood in Japan.</title>
        <authorList>
            <person name="Akuzawa S."/>
            <person name="Nakagawa J."/>
            <person name="Kanekatsu T."/>
            <person name="Kubota E."/>
            <person name="Ohtake R."/>
            <person name="Suzuki T."/>
            <person name="Kanesaki Y."/>
        </authorList>
    </citation>
    <scope>NUCLEOTIDE SEQUENCE [LARGE SCALE GENOMIC DNA]</scope>
    <source>
        <strain evidence="2">Heshi-A3</strain>
    </source>
</reference>
<reference evidence="1 2" key="1">
    <citation type="journal article" date="2016" name="Genome Announc.">
        <title>Draft Genome Sequence of Paenibacillus amylolyticus Heshi-A3, Isolated from Fermented Rice Bran in a Japanese Fermented Seafood Dish.</title>
        <authorList>
            <person name="Akuzawa S."/>
            <person name="Nagaoka J."/>
            <person name="Kanekatsu M."/>
            <person name="Kubota E."/>
            <person name="Ohtake R."/>
            <person name="Suzuki T."/>
            <person name="Kanesaki Y."/>
        </authorList>
    </citation>
    <scope>NUCLEOTIDE SEQUENCE [LARGE SCALE GENOMIC DNA]</scope>
    <source>
        <strain evidence="1 2">Heshi-A3</strain>
    </source>
</reference>
<accession>A0A100VLE3</accession>
<evidence type="ECO:0000313" key="1">
    <source>
        <dbReference type="EMBL" id="GAS82012.1"/>
    </source>
</evidence>
<dbReference type="Proteomes" id="UP000069697">
    <property type="component" value="Unassembled WGS sequence"/>
</dbReference>
<dbReference type="EMBL" id="BCNV01000001">
    <property type="protein sequence ID" value="GAS82012.1"/>
    <property type="molecule type" value="Genomic_DNA"/>
</dbReference>